<dbReference type="EMBL" id="JACRSO010000002">
    <property type="protein sequence ID" value="MBC8528776.1"/>
    <property type="molecule type" value="Genomic_DNA"/>
</dbReference>
<accession>A0A926D046</accession>
<evidence type="ECO:0000313" key="12">
    <source>
        <dbReference type="Proteomes" id="UP000654279"/>
    </source>
</evidence>
<keyword evidence="7" id="KW-0694">RNA-binding</keyword>
<gene>
    <name evidence="8 11" type="primary">rph</name>
    <name evidence="11" type="ORF">H8699_04915</name>
</gene>
<organism evidence="11 12">
    <name type="scientific">Luoshenia tenuis</name>
    <dbReference type="NCBI Taxonomy" id="2763654"/>
    <lineage>
        <taxon>Bacteria</taxon>
        <taxon>Bacillati</taxon>
        <taxon>Bacillota</taxon>
        <taxon>Clostridia</taxon>
        <taxon>Christensenellales</taxon>
        <taxon>Christensenellaceae</taxon>
        <taxon>Luoshenia</taxon>
    </lineage>
</organism>
<feature type="domain" description="Exoribonuclease phosphorolytic" evidence="10">
    <location>
        <begin position="155"/>
        <end position="220"/>
    </location>
</feature>
<sequence length="242" mass="26092">MRLDGRKPDQLRPLTLIPGFISSADGSVLIQCGQTRVICTAMVEEKVPPFLEGKDQGWVTAEYAMLPGSTRTRKARGGSKPDGRGVEIQRLIGRSLRAAVDLQKLGPRTITLDCDVIEADGGTRTASISGAYVALALCCDKLLRQGLVQENPVIHQVAAVSVGKVEDIAVLDLNYPEDARAQVDMNVVMNERGDFIELQGTGEHDTFNEADLQAFLRLAKLGIKEIMAAQTAACTETNAQEG</sequence>
<dbReference type="Proteomes" id="UP000654279">
    <property type="component" value="Unassembled WGS sequence"/>
</dbReference>
<dbReference type="EC" id="2.7.7.56" evidence="8"/>
<evidence type="ECO:0000256" key="4">
    <source>
        <dbReference type="ARBA" id="ARBA00022679"/>
    </source>
</evidence>
<dbReference type="InterPro" id="IPR027408">
    <property type="entry name" value="PNPase/RNase_PH_dom_sf"/>
</dbReference>
<evidence type="ECO:0000256" key="6">
    <source>
        <dbReference type="ARBA" id="ARBA00022695"/>
    </source>
</evidence>
<evidence type="ECO:0000256" key="5">
    <source>
        <dbReference type="ARBA" id="ARBA00022694"/>
    </source>
</evidence>
<comment type="catalytic activity">
    <reaction evidence="8">
        <text>tRNA(n+1) + phosphate = tRNA(n) + a ribonucleoside 5'-diphosphate</text>
        <dbReference type="Rhea" id="RHEA:10628"/>
        <dbReference type="Rhea" id="RHEA-COMP:17343"/>
        <dbReference type="Rhea" id="RHEA-COMP:17344"/>
        <dbReference type="ChEBI" id="CHEBI:43474"/>
        <dbReference type="ChEBI" id="CHEBI:57930"/>
        <dbReference type="ChEBI" id="CHEBI:173114"/>
        <dbReference type="EC" id="2.7.7.56"/>
    </reaction>
</comment>
<protein>
    <recommendedName>
        <fullName evidence="8">Ribonuclease PH</fullName>
        <shortName evidence="8">RNase PH</shortName>
        <ecNumber evidence="8">2.7.7.56</ecNumber>
    </recommendedName>
    <alternativeName>
        <fullName evidence="8">tRNA nucleotidyltransferase</fullName>
    </alternativeName>
</protein>
<evidence type="ECO:0000256" key="8">
    <source>
        <dbReference type="HAMAP-Rule" id="MF_00564"/>
    </source>
</evidence>
<dbReference type="AlphaFoldDB" id="A0A926D046"/>
<name>A0A926D046_9FIRM</name>
<dbReference type="GO" id="GO:0000049">
    <property type="term" value="F:tRNA binding"/>
    <property type="evidence" value="ECO:0007669"/>
    <property type="project" value="UniProtKB-UniRule"/>
</dbReference>
<evidence type="ECO:0000313" key="11">
    <source>
        <dbReference type="EMBL" id="MBC8528776.1"/>
    </source>
</evidence>
<dbReference type="InterPro" id="IPR002381">
    <property type="entry name" value="RNase_PH_bac-type"/>
</dbReference>
<keyword evidence="4 8" id="KW-0808">Transferase</keyword>
<comment type="subunit">
    <text evidence="8">Homohexameric ring arranged as a trimer of dimers.</text>
</comment>
<dbReference type="Gene3D" id="3.30.230.70">
    <property type="entry name" value="GHMP Kinase, N-terminal domain"/>
    <property type="match status" value="1"/>
</dbReference>
<dbReference type="GO" id="GO:0008033">
    <property type="term" value="P:tRNA processing"/>
    <property type="evidence" value="ECO:0007669"/>
    <property type="project" value="UniProtKB-UniRule"/>
</dbReference>
<dbReference type="PANTHER" id="PTHR11953:SF0">
    <property type="entry name" value="EXOSOME COMPLEX COMPONENT RRP41"/>
    <property type="match status" value="1"/>
</dbReference>
<reference evidence="11" key="1">
    <citation type="submission" date="2020-08" db="EMBL/GenBank/DDBJ databases">
        <title>Genome public.</title>
        <authorList>
            <person name="Liu C."/>
            <person name="Sun Q."/>
        </authorList>
    </citation>
    <scope>NUCLEOTIDE SEQUENCE</scope>
    <source>
        <strain evidence="11">NSJ-44</strain>
    </source>
</reference>
<dbReference type="CDD" id="cd11362">
    <property type="entry name" value="RNase_PH_bact"/>
    <property type="match status" value="1"/>
</dbReference>
<dbReference type="InterPro" id="IPR001247">
    <property type="entry name" value="ExoRNase_PH_dom1"/>
</dbReference>
<proteinExistence type="inferred from homology"/>
<keyword evidence="12" id="KW-1185">Reference proteome</keyword>
<dbReference type="FunFam" id="3.30.230.70:FF:000003">
    <property type="entry name" value="Ribonuclease PH"/>
    <property type="match status" value="1"/>
</dbReference>
<keyword evidence="3 8" id="KW-0820">tRNA-binding</keyword>
<dbReference type="Pfam" id="PF01138">
    <property type="entry name" value="RNase_PH"/>
    <property type="match status" value="1"/>
</dbReference>
<dbReference type="HAMAP" id="MF_00564">
    <property type="entry name" value="RNase_PH"/>
    <property type="match status" value="1"/>
</dbReference>
<dbReference type="RefSeq" id="WP_249284745.1">
    <property type="nucleotide sequence ID" value="NZ_JACRSO010000002.1"/>
</dbReference>
<keyword evidence="2 8" id="KW-0698">rRNA processing</keyword>
<dbReference type="InterPro" id="IPR020568">
    <property type="entry name" value="Ribosomal_Su5_D2-typ_SF"/>
</dbReference>
<evidence type="ECO:0000256" key="2">
    <source>
        <dbReference type="ARBA" id="ARBA00022552"/>
    </source>
</evidence>
<dbReference type="NCBIfam" id="TIGR01966">
    <property type="entry name" value="RNasePH"/>
    <property type="match status" value="1"/>
</dbReference>
<keyword evidence="6 8" id="KW-0548">Nucleotidyltransferase</keyword>
<dbReference type="SUPFAM" id="SSF54211">
    <property type="entry name" value="Ribosomal protein S5 domain 2-like"/>
    <property type="match status" value="1"/>
</dbReference>
<evidence type="ECO:0000256" key="7">
    <source>
        <dbReference type="ARBA" id="ARBA00022884"/>
    </source>
</evidence>
<dbReference type="SUPFAM" id="SSF55666">
    <property type="entry name" value="Ribonuclease PH domain 2-like"/>
    <property type="match status" value="1"/>
</dbReference>
<evidence type="ECO:0000256" key="3">
    <source>
        <dbReference type="ARBA" id="ARBA00022555"/>
    </source>
</evidence>
<evidence type="ECO:0000256" key="1">
    <source>
        <dbReference type="ARBA" id="ARBA00006678"/>
    </source>
</evidence>
<comment type="function">
    <text evidence="8">Phosphorolytic 3'-5' exoribonuclease that plays an important role in tRNA 3'-end maturation. Removes nucleotide residues following the 3'-CCA terminus of tRNAs; can also add nucleotides to the ends of RNA molecules by using nucleoside diphosphates as substrates, but this may not be physiologically important. Probably plays a role in initiation of 16S rRNA degradation (leading to ribosome degradation) during starvation.</text>
</comment>
<feature type="domain" description="Exoribonuclease phosphorolytic" evidence="9">
    <location>
        <begin position="10"/>
        <end position="137"/>
    </location>
</feature>
<evidence type="ECO:0000259" key="9">
    <source>
        <dbReference type="Pfam" id="PF01138"/>
    </source>
</evidence>
<dbReference type="InterPro" id="IPR036345">
    <property type="entry name" value="ExoRNase_PH_dom2_sf"/>
</dbReference>
<dbReference type="GO" id="GO:0031125">
    <property type="term" value="P:rRNA 3'-end processing"/>
    <property type="evidence" value="ECO:0007669"/>
    <property type="project" value="UniProtKB-ARBA"/>
</dbReference>
<comment type="caution">
    <text evidence="11">The sequence shown here is derived from an EMBL/GenBank/DDBJ whole genome shotgun (WGS) entry which is preliminary data.</text>
</comment>
<dbReference type="PANTHER" id="PTHR11953">
    <property type="entry name" value="EXOSOME COMPLEX COMPONENT"/>
    <property type="match status" value="1"/>
</dbReference>
<keyword evidence="5 8" id="KW-0819">tRNA processing</keyword>
<dbReference type="InterPro" id="IPR050080">
    <property type="entry name" value="RNase_PH"/>
</dbReference>
<feature type="binding site" evidence="8">
    <location>
        <position position="84"/>
    </location>
    <ligand>
        <name>phosphate</name>
        <dbReference type="ChEBI" id="CHEBI:43474"/>
        <note>substrate</note>
    </ligand>
</feature>
<evidence type="ECO:0000259" key="10">
    <source>
        <dbReference type="Pfam" id="PF03725"/>
    </source>
</evidence>
<dbReference type="GO" id="GO:0000175">
    <property type="term" value="F:3'-5'-RNA exonuclease activity"/>
    <property type="evidence" value="ECO:0007669"/>
    <property type="project" value="UniProtKB-UniRule"/>
</dbReference>
<feature type="binding site" evidence="8">
    <location>
        <begin position="122"/>
        <end position="124"/>
    </location>
    <ligand>
        <name>phosphate</name>
        <dbReference type="ChEBI" id="CHEBI:43474"/>
        <note>substrate</note>
    </ligand>
</feature>
<dbReference type="InterPro" id="IPR015847">
    <property type="entry name" value="ExoRNase_PH_dom2"/>
</dbReference>
<comment type="similarity">
    <text evidence="1 8">Belongs to the RNase PH family.</text>
</comment>
<dbReference type="GO" id="GO:0016075">
    <property type="term" value="P:rRNA catabolic process"/>
    <property type="evidence" value="ECO:0007669"/>
    <property type="project" value="UniProtKB-UniRule"/>
</dbReference>
<dbReference type="GO" id="GO:0009022">
    <property type="term" value="F:tRNA nucleotidyltransferase activity"/>
    <property type="evidence" value="ECO:0007669"/>
    <property type="project" value="UniProtKB-UniRule"/>
</dbReference>
<dbReference type="Pfam" id="PF03725">
    <property type="entry name" value="RNase_PH_C"/>
    <property type="match status" value="1"/>
</dbReference>